<evidence type="ECO:0000256" key="2">
    <source>
        <dbReference type="ARBA" id="ARBA00022747"/>
    </source>
</evidence>
<dbReference type="GO" id="GO:0003677">
    <property type="term" value="F:DNA binding"/>
    <property type="evidence" value="ECO:0007669"/>
    <property type="project" value="UniProtKB-KW"/>
</dbReference>
<evidence type="ECO:0000259" key="4">
    <source>
        <dbReference type="Pfam" id="PF01420"/>
    </source>
</evidence>
<dbReference type="SUPFAM" id="SSF116734">
    <property type="entry name" value="DNA methylase specificity domain"/>
    <property type="match status" value="2"/>
</dbReference>
<dbReference type="PANTHER" id="PTHR30408">
    <property type="entry name" value="TYPE-1 RESTRICTION ENZYME ECOKI SPECIFICITY PROTEIN"/>
    <property type="match status" value="1"/>
</dbReference>
<dbReference type="AlphaFoldDB" id="A0A7M2YC12"/>
<proteinExistence type="inferred from homology"/>
<dbReference type="KEGG" id="kfa:Q73A0000_15320"/>
<gene>
    <name evidence="5" type="ORF">Q73A0000_15320</name>
</gene>
<keyword evidence="5" id="KW-0540">Nuclease</keyword>
<keyword evidence="6" id="KW-1185">Reference proteome</keyword>
<dbReference type="PANTHER" id="PTHR30408:SF12">
    <property type="entry name" value="TYPE I RESTRICTION ENZYME MJAVIII SPECIFICITY SUBUNIT"/>
    <property type="match status" value="1"/>
</dbReference>
<sequence>MTKEYILKDLLKIKNGKDHKTIPNGNIPIFGSGGIMRFGNQFIYDKPSILLPRKGTLPNIQFSKIPFWTVDTIYYTQINALIAEPYFLYNYLKILNLENLNTGTAVPSMTFESYYNLKIQLPNLDVQKKIANILGDIDNKIDLNNQLNDNLERMAKTLYDYWFVQFDFPDENGKPYKSSGGEMVFNDVLKRKVPIGWEVKRLYQIANITMGQSPSGTSYNVDEKGMIFFQGSTDFGWRFPTNRIYTTEPTRFSFKDDILLSVRAPIGTMNISSCDCCIGRGLAALNSKEGYNSYLIYQMNYFKKKFDYLNSVGTTFGSLTKDDLYNLQLIYPSNNILLKFDKIVSNFDKKIKINSTQNQQLNNLRDWLLPMLMNGQVKVE</sequence>
<keyword evidence="5" id="KW-0255">Endonuclease</keyword>
<dbReference type="Gene3D" id="3.90.220.20">
    <property type="entry name" value="DNA methylase specificity domains"/>
    <property type="match status" value="2"/>
</dbReference>
<evidence type="ECO:0000313" key="6">
    <source>
        <dbReference type="Proteomes" id="UP000594195"/>
    </source>
</evidence>
<dbReference type="InterPro" id="IPR052021">
    <property type="entry name" value="Type-I_RS_S_subunit"/>
</dbReference>
<dbReference type="REBASE" id="452663">
    <property type="entry name" value="S2.Csp73AORF15305P"/>
</dbReference>
<reference evidence="5 6" key="1">
    <citation type="submission" date="2019-05" db="EMBL/GenBank/DDBJ databases">
        <title>Chryseobacterium sp. isolated from King George Island, maritime Antarctica.</title>
        <authorList>
            <person name="Peng X."/>
        </authorList>
    </citation>
    <scope>NUCLEOTIDE SEQUENCE [LARGE SCALE GENOMIC DNA]</scope>
    <source>
        <strain evidence="5 6">7-3A</strain>
    </source>
</reference>
<dbReference type="GO" id="GO:0004519">
    <property type="term" value="F:endonuclease activity"/>
    <property type="evidence" value="ECO:0007669"/>
    <property type="project" value="UniProtKB-KW"/>
</dbReference>
<organism evidence="5 6">
    <name type="scientific">Kaistella flava</name>
    <name type="common">ex Peng et al. 2021</name>
    <dbReference type="NCBI Taxonomy" id="2038776"/>
    <lineage>
        <taxon>Bacteria</taxon>
        <taxon>Pseudomonadati</taxon>
        <taxon>Bacteroidota</taxon>
        <taxon>Flavobacteriia</taxon>
        <taxon>Flavobacteriales</taxon>
        <taxon>Weeksellaceae</taxon>
        <taxon>Chryseobacterium group</taxon>
        <taxon>Kaistella</taxon>
    </lineage>
</organism>
<feature type="domain" description="Type I restriction modification DNA specificity" evidence="4">
    <location>
        <begin position="4"/>
        <end position="153"/>
    </location>
</feature>
<dbReference type="Pfam" id="PF01420">
    <property type="entry name" value="Methylase_S"/>
    <property type="match status" value="2"/>
</dbReference>
<keyword evidence="5" id="KW-0378">Hydrolase</keyword>
<evidence type="ECO:0000256" key="3">
    <source>
        <dbReference type="ARBA" id="ARBA00023125"/>
    </source>
</evidence>
<dbReference type="InterPro" id="IPR000055">
    <property type="entry name" value="Restrct_endonuc_typeI_TRD"/>
</dbReference>
<dbReference type="InterPro" id="IPR044946">
    <property type="entry name" value="Restrct_endonuc_typeI_TRD_sf"/>
</dbReference>
<dbReference type="CDD" id="cd17288">
    <property type="entry name" value="RMtype1_S_LlaAI06ORF1089P_TRD1-CR1_like"/>
    <property type="match status" value="1"/>
</dbReference>
<keyword evidence="2" id="KW-0680">Restriction system</keyword>
<dbReference type="EMBL" id="CP040442">
    <property type="protein sequence ID" value="QOW11646.1"/>
    <property type="molecule type" value="Genomic_DNA"/>
</dbReference>
<dbReference type="CDD" id="cd17495">
    <property type="entry name" value="RMtype1_S_Cep9333ORF4827P-TRD2-CR2_like"/>
    <property type="match status" value="1"/>
</dbReference>
<dbReference type="Proteomes" id="UP000594195">
    <property type="component" value="Chromosome"/>
</dbReference>
<accession>A0A7M2YC12</accession>
<dbReference type="RefSeq" id="WP_193811817.1">
    <property type="nucleotide sequence ID" value="NZ_CP040442.1"/>
</dbReference>
<feature type="domain" description="Type I restriction modification DNA specificity" evidence="4">
    <location>
        <begin position="194"/>
        <end position="362"/>
    </location>
</feature>
<keyword evidence="3" id="KW-0238">DNA-binding</keyword>
<dbReference type="GO" id="GO:0009307">
    <property type="term" value="P:DNA restriction-modification system"/>
    <property type="evidence" value="ECO:0007669"/>
    <property type="project" value="UniProtKB-KW"/>
</dbReference>
<comment type="similarity">
    <text evidence="1">Belongs to the type-I restriction system S methylase family.</text>
</comment>
<protein>
    <submittedName>
        <fullName evidence="5">Restriction endonuclease subunit S</fullName>
    </submittedName>
</protein>
<name>A0A7M2YC12_9FLAO</name>
<evidence type="ECO:0000313" key="5">
    <source>
        <dbReference type="EMBL" id="QOW11646.1"/>
    </source>
</evidence>
<evidence type="ECO:0000256" key="1">
    <source>
        <dbReference type="ARBA" id="ARBA00010923"/>
    </source>
</evidence>